<protein>
    <recommendedName>
        <fullName evidence="2">Peptide deformylase</fullName>
        <shortName evidence="2">PDF</shortName>
        <ecNumber evidence="2">3.5.1.88</ecNumber>
    </recommendedName>
    <alternativeName>
        <fullName evidence="2">Polypeptide deformylase</fullName>
    </alternativeName>
</protein>
<keyword evidence="2" id="KW-0479">Metal-binding</keyword>
<evidence type="ECO:0000256" key="2">
    <source>
        <dbReference type="HAMAP-Rule" id="MF_00163"/>
    </source>
</evidence>
<dbReference type="NCBIfam" id="NF001159">
    <property type="entry name" value="PRK00150.1-3"/>
    <property type="match status" value="1"/>
</dbReference>
<dbReference type="InterPro" id="IPR036821">
    <property type="entry name" value="Peptide_deformylase_sf"/>
</dbReference>
<dbReference type="EMBL" id="JBGMEF010000035">
    <property type="protein sequence ID" value="MFO3667799.1"/>
    <property type="molecule type" value="Genomic_DNA"/>
</dbReference>
<dbReference type="SUPFAM" id="SSF56420">
    <property type="entry name" value="Peptide deformylase"/>
    <property type="match status" value="1"/>
</dbReference>
<feature type="active site" evidence="2">
    <location>
        <position position="134"/>
    </location>
</feature>
<proteinExistence type="inferred from homology"/>
<dbReference type="Gene3D" id="3.90.45.10">
    <property type="entry name" value="Peptide deformylase"/>
    <property type="match status" value="1"/>
</dbReference>
<feature type="binding site" evidence="2">
    <location>
        <position position="91"/>
    </location>
    <ligand>
        <name>Fe cation</name>
        <dbReference type="ChEBI" id="CHEBI:24875"/>
    </ligand>
</feature>
<feature type="binding site" evidence="2">
    <location>
        <position position="137"/>
    </location>
    <ligand>
        <name>Fe cation</name>
        <dbReference type="ChEBI" id="CHEBI:24875"/>
    </ligand>
</feature>
<keyword evidence="4" id="KW-1185">Reference proteome</keyword>
<comment type="cofactor">
    <cofactor evidence="2">
        <name>Fe(2+)</name>
        <dbReference type="ChEBI" id="CHEBI:29033"/>
    </cofactor>
    <text evidence="2">Binds 1 Fe(2+) ion.</text>
</comment>
<dbReference type="CDD" id="cd00487">
    <property type="entry name" value="Pep_deformylase"/>
    <property type="match status" value="1"/>
</dbReference>
<gene>
    <name evidence="2 3" type="primary">def</name>
    <name evidence="3" type="ORF">ACCQ42_08455</name>
</gene>
<evidence type="ECO:0000256" key="1">
    <source>
        <dbReference type="ARBA" id="ARBA00010759"/>
    </source>
</evidence>
<organism evidence="3 4">
    <name type="scientific">Anaerococcus kampingae</name>
    <dbReference type="NCBI Taxonomy" id="3115614"/>
    <lineage>
        <taxon>Bacteria</taxon>
        <taxon>Bacillati</taxon>
        <taxon>Bacillota</taxon>
        <taxon>Tissierellia</taxon>
        <taxon>Tissierellales</taxon>
        <taxon>Peptoniphilaceae</taxon>
        <taxon>Anaerococcus</taxon>
    </lineage>
</organism>
<reference evidence="3 4" key="1">
    <citation type="journal article" date="2025" name="Anaerobe">
        <title>Description of Anaerococcus kampingiae sp. nov., Anaerococcus groningensis sp. nov., Anaerococcus martiniensis sp. nov., and Anaerococcus cruorum sp. nov., isolated from human clinical specimens.</title>
        <authorList>
            <person name="Boiten K.E."/>
            <person name="Meijer J."/>
            <person name="van Wezel E.M."/>
            <person name="Veloo A.C.M."/>
        </authorList>
    </citation>
    <scope>NUCLEOTIDE SEQUENCE [LARGE SCALE GENOMIC DNA]</scope>
    <source>
        <strain evidence="3 4">ENR0874</strain>
    </source>
</reference>
<dbReference type="InterPro" id="IPR023635">
    <property type="entry name" value="Peptide_deformylase"/>
</dbReference>
<evidence type="ECO:0000313" key="3">
    <source>
        <dbReference type="EMBL" id="MFO3667799.1"/>
    </source>
</evidence>
<keyword evidence="2" id="KW-0408">Iron</keyword>
<dbReference type="PANTHER" id="PTHR10458:SF22">
    <property type="entry name" value="PEPTIDE DEFORMYLASE"/>
    <property type="match status" value="1"/>
</dbReference>
<keyword evidence="2 3" id="KW-0378">Hydrolase</keyword>
<evidence type="ECO:0000313" key="4">
    <source>
        <dbReference type="Proteomes" id="UP001637994"/>
    </source>
</evidence>
<dbReference type="PANTHER" id="PTHR10458">
    <property type="entry name" value="PEPTIDE DEFORMYLASE"/>
    <property type="match status" value="1"/>
</dbReference>
<feature type="binding site" evidence="2">
    <location>
        <position position="133"/>
    </location>
    <ligand>
        <name>Fe cation</name>
        <dbReference type="ChEBI" id="CHEBI:24875"/>
    </ligand>
</feature>
<comment type="caution">
    <text evidence="3">The sequence shown here is derived from an EMBL/GenBank/DDBJ whole genome shotgun (WGS) entry which is preliminary data.</text>
</comment>
<dbReference type="HAMAP" id="MF_00163">
    <property type="entry name" value="Pep_deformylase"/>
    <property type="match status" value="1"/>
</dbReference>
<dbReference type="RefSeq" id="WP_265213360.1">
    <property type="nucleotide sequence ID" value="NZ_JBGMEF010000035.1"/>
</dbReference>
<accession>A0ABW9MEU5</accession>
<keyword evidence="2" id="KW-0648">Protein biosynthesis</keyword>
<dbReference type="Pfam" id="PF01327">
    <property type="entry name" value="Pep_deformylase"/>
    <property type="match status" value="1"/>
</dbReference>
<dbReference type="EC" id="3.5.1.88" evidence="2"/>
<dbReference type="Proteomes" id="UP001637994">
    <property type="component" value="Unassembled WGS sequence"/>
</dbReference>
<dbReference type="NCBIfam" id="TIGR00079">
    <property type="entry name" value="pept_deformyl"/>
    <property type="match status" value="1"/>
</dbReference>
<dbReference type="GO" id="GO:0042586">
    <property type="term" value="F:peptide deformylase activity"/>
    <property type="evidence" value="ECO:0007669"/>
    <property type="project" value="UniProtKB-EC"/>
</dbReference>
<dbReference type="PRINTS" id="PR01576">
    <property type="entry name" value="PDEFORMYLASE"/>
</dbReference>
<dbReference type="PIRSF" id="PIRSF004749">
    <property type="entry name" value="Pep_def"/>
    <property type="match status" value="1"/>
</dbReference>
<comment type="similarity">
    <text evidence="1 2">Belongs to the polypeptide deformylase family.</text>
</comment>
<comment type="function">
    <text evidence="2">Removes the formyl group from the N-terminal Met of newly synthesized proteins. Requires at least a dipeptide for an efficient rate of reaction. N-terminal L-methionine is a prerequisite for activity but the enzyme has broad specificity at other positions.</text>
</comment>
<sequence length="161" mass="18118">MAIRNIRIDGDPILRKVSREVDQVTDRINILLDDMAETMYDANGVGLAAPQVGILKRVIVVDPQDGQTGLVKLVNPEIIEKDGEQIGVEGCLSIPDFNATVKRAEHVKVKYLDEEGKEQIWDAHGFPAVILSHEIDHLDGILFKDKYIEEIKFEDQEEIND</sequence>
<comment type="catalytic activity">
    <reaction evidence="2">
        <text>N-terminal N-formyl-L-methionyl-[peptide] + H2O = N-terminal L-methionyl-[peptide] + formate</text>
        <dbReference type="Rhea" id="RHEA:24420"/>
        <dbReference type="Rhea" id="RHEA-COMP:10639"/>
        <dbReference type="Rhea" id="RHEA-COMP:10640"/>
        <dbReference type="ChEBI" id="CHEBI:15377"/>
        <dbReference type="ChEBI" id="CHEBI:15740"/>
        <dbReference type="ChEBI" id="CHEBI:49298"/>
        <dbReference type="ChEBI" id="CHEBI:64731"/>
        <dbReference type="EC" id="3.5.1.88"/>
    </reaction>
</comment>
<name>A0ABW9MEU5_9FIRM</name>